<dbReference type="InterPro" id="IPR010372">
    <property type="entry name" value="DNA_pol3_delta_N"/>
</dbReference>
<dbReference type="RefSeq" id="WP_133274889.1">
    <property type="nucleotide sequence ID" value="NZ_CP037933.1"/>
</dbReference>
<dbReference type="GO" id="GO:0003887">
    <property type="term" value="F:DNA-directed DNA polymerase activity"/>
    <property type="evidence" value="ECO:0007669"/>
    <property type="project" value="UniProtKB-KW"/>
</dbReference>
<keyword evidence="3 10" id="KW-0808">Transferase</keyword>
<dbReference type="InterPro" id="IPR005790">
    <property type="entry name" value="DNA_polIII_delta"/>
</dbReference>
<dbReference type="Pfam" id="PF06144">
    <property type="entry name" value="DNA_pol3_delta"/>
    <property type="match status" value="1"/>
</dbReference>
<evidence type="ECO:0000256" key="4">
    <source>
        <dbReference type="ARBA" id="ARBA00022695"/>
    </source>
</evidence>
<evidence type="ECO:0000256" key="2">
    <source>
        <dbReference type="ARBA" id="ARBA00017703"/>
    </source>
</evidence>
<evidence type="ECO:0000256" key="7">
    <source>
        <dbReference type="ARBA" id="ARBA00034754"/>
    </source>
</evidence>
<evidence type="ECO:0000256" key="1">
    <source>
        <dbReference type="ARBA" id="ARBA00012417"/>
    </source>
</evidence>
<name>A0A4P6Y754_9FLAO</name>
<evidence type="ECO:0000256" key="5">
    <source>
        <dbReference type="ARBA" id="ARBA00022705"/>
    </source>
</evidence>
<evidence type="ECO:0000256" key="6">
    <source>
        <dbReference type="ARBA" id="ARBA00022932"/>
    </source>
</evidence>
<dbReference type="Gene3D" id="1.20.272.10">
    <property type="match status" value="1"/>
</dbReference>
<comment type="catalytic activity">
    <reaction evidence="8">
        <text>DNA(n) + a 2'-deoxyribonucleoside 5'-triphosphate = DNA(n+1) + diphosphate</text>
        <dbReference type="Rhea" id="RHEA:22508"/>
        <dbReference type="Rhea" id="RHEA-COMP:17339"/>
        <dbReference type="Rhea" id="RHEA-COMP:17340"/>
        <dbReference type="ChEBI" id="CHEBI:33019"/>
        <dbReference type="ChEBI" id="CHEBI:61560"/>
        <dbReference type="ChEBI" id="CHEBI:173112"/>
        <dbReference type="EC" id="2.7.7.7"/>
    </reaction>
</comment>
<evidence type="ECO:0000259" key="9">
    <source>
        <dbReference type="Pfam" id="PF06144"/>
    </source>
</evidence>
<dbReference type="Gene3D" id="1.10.8.60">
    <property type="match status" value="1"/>
</dbReference>
<dbReference type="SUPFAM" id="SSF52540">
    <property type="entry name" value="P-loop containing nucleoside triphosphate hydrolases"/>
    <property type="match status" value="1"/>
</dbReference>
<dbReference type="SUPFAM" id="SSF48019">
    <property type="entry name" value="post-AAA+ oligomerization domain-like"/>
    <property type="match status" value="1"/>
</dbReference>
<evidence type="ECO:0000256" key="3">
    <source>
        <dbReference type="ARBA" id="ARBA00022679"/>
    </source>
</evidence>
<dbReference type="InterPro" id="IPR027417">
    <property type="entry name" value="P-loop_NTPase"/>
</dbReference>
<keyword evidence="5" id="KW-0235">DNA replication</keyword>
<feature type="domain" description="DNA polymerase III delta N-terminal" evidence="9">
    <location>
        <begin position="20"/>
        <end position="135"/>
    </location>
</feature>
<dbReference type="GO" id="GO:0006261">
    <property type="term" value="P:DNA-templated DNA replication"/>
    <property type="evidence" value="ECO:0007669"/>
    <property type="project" value="TreeGrafter"/>
</dbReference>
<proteinExistence type="inferred from homology"/>
<dbReference type="OrthoDB" id="1172326at2"/>
<dbReference type="GO" id="GO:0009360">
    <property type="term" value="C:DNA polymerase III complex"/>
    <property type="evidence" value="ECO:0007669"/>
    <property type="project" value="InterPro"/>
</dbReference>
<protein>
    <recommendedName>
        <fullName evidence="2">DNA polymerase III subunit delta</fullName>
        <ecNumber evidence="1">2.7.7.7</ecNumber>
    </recommendedName>
</protein>
<organism evidence="10 11">
    <name type="scientific">Flavobacterium nackdongense</name>
    <dbReference type="NCBI Taxonomy" id="2547394"/>
    <lineage>
        <taxon>Bacteria</taxon>
        <taxon>Pseudomonadati</taxon>
        <taxon>Bacteroidota</taxon>
        <taxon>Flavobacteriia</taxon>
        <taxon>Flavobacteriales</taxon>
        <taxon>Flavobacteriaceae</taxon>
        <taxon>Flavobacterium</taxon>
    </lineage>
</organism>
<dbReference type="AlphaFoldDB" id="A0A4P6Y754"/>
<keyword evidence="11" id="KW-1185">Reference proteome</keyword>
<evidence type="ECO:0000313" key="10">
    <source>
        <dbReference type="EMBL" id="QBN17358.1"/>
    </source>
</evidence>
<keyword evidence="4 10" id="KW-0548">Nucleotidyltransferase</keyword>
<dbReference type="PANTHER" id="PTHR34388:SF1">
    <property type="entry name" value="DNA POLYMERASE III SUBUNIT DELTA"/>
    <property type="match status" value="1"/>
</dbReference>
<dbReference type="PANTHER" id="PTHR34388">
    <property type="entry name" value="DNA POLYMERASE III SUBUNIT DELTA"/>
    <property type="match status" value="1"/>
</dbReference>
<accession>A0A4P6Y754</accession>
<dbReference type="Gene3D" id="3.40.50.300">
    <property type="entry name" value="P-loop containing nucleotide triphosphate hydrolases"/>
    <property type="match status" value="1"/>
</dbReference>
<dbReference type="NCBIfam" id="TIGR01128">
    <property type="entry name" value="holA"/>
    <property type="match status" value="1"/>
</dbReference>
<evidence type="ECO:0000313" key="11">
    <source>
        <dbReference type="Proteomes" id="UP000291124"/>
    </source>
</evidence>
<dbReference type="InterPro" id="IPR008921">
    <property type="entry name" value="DNA_pol3_clamp-load_cplx_C"/>
</dbReference>
<gene>
    <name evidence="10" type="primary">holA</name>
    <name evidence="10" type="ORF">E1750_00615</name>
</gene>
<sequence length="334" mass="37895">MDEVVKIVNDIKAGSIKPIYFLTGEETYYIDKLSDFIEQNILTEDEKGFNQTVLYGRDVTIEDIVSTAKRYPMMAERQVVIVKEAQDLAKSIDKLENYAENPMSSTVLVFCYRNKTLDKRKKVTKILAKNGVVYESKKLYENQIGDWIKRVLSGKNYSIEPKANAMLVEFLGNDLSKINNELEKLQIILPKGSTITPKHIEENIGFSKDFNNFELLNALGSKNQLKAYQIAQYFSDNPKANPLIVTTSTVFGFYVKLLKYHGLKDRNPKNVAAVLGVSPFFLKDYDVALKNFPMKKVSQIVSSLRDVDVKSKGVGANALPQSDLLKEMLFKIFN</sequence>
<evidence type="ECO:0000256" key="8">
    <source>
        <dbReference type="ARBA" id="ARBA00049244"/>
    </source>
</evidence>
<dbReference type="Proteomes" id="UP000291124">
    <property type="component" value="Chromosome"/>
</dbReference>
<keyword evidence="6" id="KW-0239">DNA-directed DNA polymerase</keyword>
<comment type="similarity">
    <text evidence="7">Belongs to the DNA polymerase HolA subunit family.</text>
</comment>
<dbReference type="EMBL" id="CP037933">
    <property type="protein sequence ID" value="QBN17358.1"/>
    <property type="molecule type" value="Genomic_DNA"/>
</dbReference>
<reference evidence="11" key="1">
    <citation type="submission" date="2019-03" db="EMBL/GenBank/DDBJ databases">
        <title>Flavobacterium sp.</title>
        <authorList>
            <person name="Kim H."/>
        </authorList>
    </citation>
    <scope>NUCLEOTIDE SEQUENCE [LARGE SCALE GENOMIC DNA]</scope>
    <source>
        <strain evidence="11">GS13</strain>
    </source>
</reference>
<dbReference type="EC" id="2.7.7.7" evidence="1"/>
<dbReference type="KEGG" id="fnk:E1750_00615"/>
<dbReference type="GO" id="GO:0003677">
    <property type="term" value="F:DNA binding"/>
    <property type="evidence" value="ECO:0007669"/>
    <property type="project" value="InterPro"/>
</dbReference>